<dbReference type="AlphaFoldDB" id="A0A7M5V9R9"/>
<evidence type="ECO:0000256" key="7">
    <source>
        <dbReference type="ARBA" id="ARBA00023303"/>
    </source>
</evidence>
<feature type="transmembrane region" description="Helical" evidence="9">
    <location>
        <begin position="159"/>
        <end position="185"/>
    </location>
</feature>
<dbReference type="PANTHER" id="PTHR11003">
    <property type="entry name" value="POTASSIUM CHANNEL, SUBFAMILY K"/>
    <property type="match status" value="1"/>
</dbReference>
<dbReference type="GeneID" id="136820712"/>
<feature type="transmembrane region" description="Helical" evidence="9">
    <location>
        <begin position="270"/>
        <end position="292"/>
    </location>
</feature>
<keyword evidence="6 9" id="KW-0472">Membrane</keyword>
<keyword evidence="3 8" id="KW-0812">Transmembrane</keyword>
<evidence type="ECO:0000313" key="12">
    <source>
        <dbReference type="Proteomes" id="UP000594262"/>
    </source>
</evidence>
<comment type="subcellular location">
    <subcellularLocation>
        <location evidence="1">Membrane</location>
        <topology evidence="1">Multi-pass membrane protein</topology>
    </subcellularLocation>
</comment>
<evidence type="ECO:0000259" key="10">
    <source>
        <dbReference type="Pfam" id="PF07885"/>
    </source>
</evidence>
<dbReference type="GO" id="GO:0022841">
    <property type="term" value="F:potassium ion leak channel activity"/>
    <property type="evidence" value="ECO:0007669"/>
    <property type="project" value="TreeGrafter"/>
</dbReference>
<feature type="transmembrane region" description="Helical" evidence="9">
    <location>
        <begin position="133"/>
        <end position="153"/>
    </location>
</feature>
<keyword evidence="12" id="KW-1185">Reference proteome</keyword>
<dbReference type="EnsemblMetazoa" id="CLYHEMT005995.1">
    <property type="protein sequence ID" value="CLYHEMP005995.1"/>
    <property type="gene ID" value="CLYHEMG005995"/>
</dbReference>
<keyword evidence="2 8" id="KW-0813">Transport</keyword>
<evidence type="ECO:0000256" key="5">
    <source>
        <dbReference type="ARBA" id="ARBA00023065"/>
    </source>
</evidence>
<dbReference type="InterPro" id="IPR013099">
    <property type="entry name" value="K_chnl_dom"/>
</dbReference>
<evidence type="ECO:0000256" key="1">
    <source>
        <dbReference type="ARBA" id="ARBA00004141"/>
    </source>
</evidence>
<dbReference type="GO" id="GO:0030322">
    <property type="term" value="P:stabilization of membrane potential"/>
    <property type="evidence" value="ECO:0007669"/>
    <property type="project" value="TreeGrafter"/>
</dbReference>
<dbReference type="OrthoDB" id="297496at2759"/>
<sequence>MVIASDFETRSYKSLAFRFGRQFLFFVVCLLGAAGIIYAIERNAFEKYENNTINDHNLDAIETDRARETEHFLNTTGFPVIKEFVEEHGIGAEKMKEFVQELHKRIYYKENTTVPNHYYYDNLYRQTTYLESYILVLSVLTTVGWGHVTPITIGAKAFVALIAIIGIPLFFIMIVSGSQIVIRLVKDVLRKCCRGYRVDLIYKPIICAILLTYVMLTSAAIAAMEGFDYHAALWYSLMSLTTVGFGDVIQYGQHIEIKYGKEARDAGLAVFLLCWLVTGFILIGALLLGVIYDNWGDKKTVQFNNIYKANNDDELIENMEEDY</sequence>
<dbReference type="GO" id="GO:0015271">
    <property type="term" value="F:outward rectifier potassium channel activity"/>
    <property type="evidence" value="ECO:0007669"/>
    <property type="project" value="TreeGrafter"/>
</dbReference>
<feature type="transmembrane region" description="Helical" evidence="9">
    <location>
        <begin position="205"/>
        <end position="223"/>
    </location>
</feature>
<feature type="transmembrane region" description="Helical" evidence="9">
    <location>
        <begin position="229"/>
        <end position="249"/>
    </location>
</feature>
<dbReference type="Proteomes" id="UP000594262">
    <property type="component" value="Unplaced"/>
</dbReference>
<dbReference type="RefSeq" id="XP_066933030.1">
    <property type="nucleotide sequence ID" value="XM_067076929.1"/>
</dbReference>
<keyword evidence="4 9" id="KW-1133">Transmembrane helix</keyword>
<proteinExistence type="inferred from homology"/>
<keyword evidence="7 8" id="KW-0407">Ion channel</keyword>
<comment type="similarity">
    <text evidence="8">Belongs to the two pore domain potassium channel (TC 1.A.1.8) family.</text>
</comment>
<dbReference type="InterPro" id="IPR003280">
    <property type="entry name" value="2pore_dom_K_chnl"/>
</dbReference>
<evidence type="ECO:0000256" key="8">
    <source>
        <dbReference type="RuleBase" id="RU003857"/>
    </source>
</evidence>
<evidence type="ECO:0000313" key="11">
    <source>
        <dbReference type="EnsemblMetazoa" id="CLYHEMP005995.1"/>
    </source>
</evidence>
<evidence type="ECO:0000256" key="4">
    <source>
        <dbReference type="ARBA" id="ARBA00022989"/>
    </source>
</evidence>
<organism evidence="11 12">
    <name type="scientific">Clytia hemisphaerica</name>
    <dbReference type="NCBI Taxonomy" id="252671"/>
    <lineage>
        <taxon>Eukaryota</taxon>
        <taxon>Metazoa</taxon>
        <taxon>Cnidaria</taxon>
        <taxon>Hydrozoa</taxon>
        <taxon>Hydroidolina</taxon>
        <taxon>Leptothecata</taxon>
        <taxon>Obeliida</taxon>
        <taxon>Clytiidae</taxon>
        <taxon>Clytia</taxon>
    </lineage>
</organism>
<name>A0A7M5V9R9_9CNID</name>
<keyword evidence="5 8" id="KW-0406">Ion transport</keyword>
<dbReference type="PANTHER" id="PTHR11003:SF330">
    <property type="entry name" value="POTASSIUM CHANNEL DOMAIN-CONTAINING PROTEIN"/>
    <property type="match status" value="1"/>
</dbReference>
<feature type="domain" description="Potassium channel" evidence="10">
    <location>
        <begin position="121"/>
        <end position="177"/>
    </location>
</feature>
<evidence type="ECO:0000256" key="6">
    <source>
        <dbReference type="ARBA" id="ARBA00023136"/>
    </source>
</evidence>
<dbReference type="SUPFAM" id="SSF81324">
    <property type="entry name" value="Voltage-gated potassium channels"/>
    <property type="match status" value="2"/>
</dbReference>
<accession>A0A7M5V9R9</accession>
<dbReference type="Pfam" id="PF07885">
    <property type="entry name" value="Ion_trans_2"/>
    <property type="match status" value="1"/>
</dbReference>
<dbReference type="PRINTS" id="PR01333">
    <property type="entry name" value="2POREKCHANEL"/>
</dbReference>
<feature type="transmembrane region" description="Helical" evidence="9">
    <location>
        <begin position="23"/>
        <end position="40"/>
    </location>
</feature>
<evidence type="ECO:0000256" key="2">
    <source>
        <dbReference type="ARBA" id="ARBA00022448"/>
    </source>
</evidence>
<protein>
    <recommendedName>
        <fullName evidence="10">Potassium channel domain-containing protein</fullName>
    </recommendedName>
</protein>
<dbReference type="GO" id="GO:0005886">
    <property type="term" value="C:plasma membrane"/>
    <property type="evidence" value="ECO:0007669"/>
    <property type="project" value="TreeGrafter"/>
</dbReference>
<evidence type="ECO:0000256" key="3">
    <source>
        <dbReference type="ARBA" id="ARBA00022692"/>
    </source>
</evidence>
<dbReference type="Gene3D" id="1.10.287.70">
    <property type="match status" value="1"/>
</dbReference>
<reference evidence="11" key="1">
    <citation type="submission" date="2021-01" db="UniProtKB">
        <authorList>
            <consortium name="EnsemblMetazoa"/>
        </authorList>
    </citation>
    <scope>IDENTIFICATION</scope>
</reference>
<evidence type="ECO:0000256" key="9">
    <source>
        <dbReference type="SAM" id="Phobius"/>
    </source>
</evidence>